<evidence type="ECO:0000313" key="1">
    <source>
        <dbReference type="EMBL" id="WTU42613.1"/>
    </source>
</evidence>
<accession>A0AAU2H6M6</accession>
<organism evidence="1">
    <name type="scientific">Streptomyces sp. NBC_00060</name>
    <dbReference type="NCBI Taxonomy" id="2975636"/>
    <lineage>
        <taxon>Bacteria</taxon>
        <taxon>Bacillati</taxon>
        <taxon>Actinomycetota</taxon>
        <taxon>Actinomycetes</taxon>
        <taxon>Kitasatosporales</taxon>
        <taxon>Streptomycetaceae</taxon>
        <taxon>Streptomyces</taxon>
    </lineage>
</organism>
<evidence type="ECO:0008006" key="2">
    <source>
        <dbReference type="Google" id="ProtNLM"/>
    </source>
</evidence>
<dbReference type="Gene3D" id="1.25.40.10">
    <property type="entry name" value="Tetratricopeptide repeat domain"/>
    <property type="match status" value="1"/>
</dbReference>
<dbReference type="EMBL" id="CP108253">
    <property type="protein sequence ID" value="WTU42613.1"/>
    <property type="molecule type" value="Genomic_DNA"/>
</dbReference>
<name>A0AAU2H6M6_9ACTN</name>
<protein>
    <recommendedName>
        <fullName evidence="2">Transcriptional regulator</fullName>
    </recommendedName>
</protein>
<proteinExistence type="predicted"/>
<reference evidence="1" key="1">
    <citation type="submission" date="2022-10" db="EMBL/GenBank/DDBJ databases">
        <title>The complete genomes of actinobacterial strains from the NBC collection.</title>
        <authorList>
            <person name="Joergensen T.S."/>
            <person name="Alvarez Arevalo M."/>
            <person name="Sterndorff E.B."/>
            <person name="Faurdal D."/>
            <person name="Vuksanovic O."/>
            <person name="Mourched A.-S."/>
            <person name="Charusanti P."/>
            <person name="Shaw S."/>
            <person name="Blin K."/>
            <person name="Weber T."/>
        </authorList>
    </citation>
    <scope>NUCLEOTIDE SEQUENCE</scope>
    <source>
        <strain evidence="1">NBC_00060</strain>
    </source>
</reference>
<dbReference type="InterPro" id="IPR011990">
    <property type="entry name" value="TPR-like_helical_dom_sf"/>
</dbReference>
<sequence length="315" mass="33674">MTLDQLDDEVHALAIDYDTTDPVAAFRRAEELLLDAQDKLTRTRRPSQQSRLYLAAGQAGALLSVASFDLGMLGPATQFARTAAMYGQVIEHAPLQAYAHGVLAYLAYWDGRPTAALRDIQIAKSFAAVGDTGRIRLSAIEARACAHLGRVREAERAVQAALESGSGVRDELHDDIGGGFAFPPARAAMSHTTTYLVLGDSAKAEASALHALALLDSGPVGDRPVHMRVVVDLARARLQRGELEGAEEALAQVFATPVAWRTIGLVDRVSHLRAGLTRPELEGAPVARLLGERIEDFITATAARSLPGSRIAIES</sequence>
<dbReference type="AlphaFoldDB" id="A0AAU2H6M6"/>
<dbReference type="SUPFAM" id="SSF48452">
    <property type="entry name" value="TPR-like"/>
    <property type="match status" value="1"/>
</dbReference>
<gene>
    <name evidence="1" type="ORF">OHV25_25090</name>
</gene>